<dbReference type="PANTHER" id="PTHR33525">
    <property type="match status" value="1"/>
</dbReference>
<accession>A0A1M5LVB4</accession>
<dbReference type="Proteomes" id="UP000243255">
    <property type="component" value="Unassembled WGS sequence"/>
</dbReference>
<organism evidence="3 4">
    <name type="scientific">Asaccharospora irregularis DSM 2635</name>
    <dbReference type="NCBI Taxonomy" id="1121321"/>
    <lineage>
        <taxon>Bacteria</taxon>
        <taxon>Bacillati</taxon>
        <taxon>Bacillota</taxon>
        <taxon>Clostridia</taxon>
        <taxon>Peptostreptococcales</taxon>
        <taxon>Peptostreptococcaceae</taxon>
        <taxon>Asaccharospora</taxon>
    </lineage>
</organism>
<name>A0A1M5LVB4_9FIRM</name>
<reference evidence="4" key="1">
    <citation type="submission" date="2016-11" db="EMBL/GenBank/DDBJ databases">
        <authorList>
            <person name="Varghese N."/>
            <person name="Submissions S."/>
        </authorList>
    </citation>
    <scope>NUCLEOTIDE SEQUENCE [LARGE SCALE GENOMIC DNA]</scope>
    <source>
        <strain evidence="4">DSM 2635</strain>
    </source>
</reference>
<dbReference type="InterPro" id="IPR035919">
    <property type="entry name" value="EAL_sf"/>
</dbReference>
<dbReference type="PANTHER" id="PTHR33525:SF4">
    <property type="entry name" value="CYCLIC DI-GMP PHOSPHODIESTERASE CDGJ"/>
    <property type="match status" value="1"/>
</dbReference>
<dbReference type="AlphaFoldDB" id="A0A1M5LVB4"/>
<dbReference type="Gene3D" id="1.10.3210.10">
    <property type="entry name" value="Hypothetical protein af1432"/>
    <property type="match status" value="1"/>
</dbReference>
<dbReference type="STRING" id="1121321.SAMN04488530_10579"/>
<dbReference type="SUPFAM" id="SSF109604">
    <property type="entry name" value="HD-domain/PDEase-like"/>
    <property type="match status" value="1"/>
</dbReference>
<dbReference type="EMBL" id="FQWX01000005">
    <property type="protein sequence ID" value="SHG68333.1"/>
    <property type="molecule type" value="Genomic_DNA"/>
</dbReference>
<protein>
    <submittedName>
        <fullName evidence="3">EAL and modified HD-GYP domain-containing signal transduction protein</fullName>
    </submittedName>
</protein>
<evidence type="ECO:0000259" key="1">
    <source>
        <dbReference type="PROSITE" id="PS50883"/>
    </source>
</evidence>
<feature type="domain" description="HDOD" evidence="2">
    <location>
        <begin position="197"/>
        <end position="384"/>
    </location>
</feature>
<dbReference type="InterPro" id="IPR052340">
    <property type="entry name" value="RNase_Y/CdgJ"/>
</dbReference>
<evidence type="ECO:0000313" key="4">
    <source>
        <dbReference type="Proteomes" id="UP000243255"/>
    </source>
</evidence>
<dbReference type="Gene3D" id="3.20.20.450">
    <property type="entry name" value="EAL domain"/>
    <property type="match status" value="1"/>
</dbReference>
<dbReference type="OrthoDB" id="9804751at2"/>
<dbReference type="Pfam" id="PF00563">
    <property type="entry name" value="EAL"/>
    <property type="match status" value="1"/>
</dbReference>
<evidence type="ECO:0000259" key="2">
    <source>
        <dbReference type="PROSITE" id="PS51833"/>
    </source>
</evidence>
<feature type="domain" description="EAL" evidence="1">
    <location>
        <begin position="1"/>
        <end position="203"/>
    </location>
</feature>
<dbReference type="InterPro" id="IPR014408">
    <property type="entry name" value="dGMP_Pdiesterase_EAL/HD-GYP"/>
</dbReference>
<gene>
    <name evidence="3" type="ORF">SAMN04488530_10579</name>
</gene>
<dbReference type="InterPro" id="IPR013976">
    <property type="entry name" value="HDOD"/>
</dbReference>
<dbReference type="SUPFAM" id="SSF141868">
    <property type="entry name" value="EAL domain-like"/>
    <property type="match status" value="1"/>
</dbReference>
<evidence type="ECO:0000313" key="3">
    <source>
        <dbReference type="EMBL" id="SHG68333.1"/>
    </source>
</evidence>
<dbReference type="RefSeq" id="WP_073124427.1">
    <property type="nucleotide sequence ID" value="NZ_BAABCH010000026.1"/>
</dbReference>
<dbReference type="PIRSF" id="PIRSF003180">
    <property type="entry name" value="DiGMPpdiest_YuxH"/>
    <property type="match status" value="1"/>
</dbReference>
<dbReference type="InterPro" id="IPR001633">
    <property type="entry name" value="EAL_dom"/>
</dbReference>
<proteinExistence type="predicted"/>
<dbReference type="PROSITE" id="PS50883">
    <property type="entry name" value="EAL"/>
    <property type="match status" value="1"/>
</dbReference>
<keyword evidence="4" id="KW-1185">Reference proteome</keyword>
<sequence>MKIYIARQPIYNSDKSLFGYELLYRNSDKNFYPNVDGDKATRELTYNVLSEFDFNSLTNGKYGFINFTKESLMSDLPLLFNPDNVIIEILEDISLDKELIERIIFLKEKKYTFALDDFVDNGAYDEILPYIDVIKVEYSLLESNMCKKIAEKYKNNKKLIAERIETQEDYKNSIEDGYNLVQGYYFSKPVIISKNRIDIASSTYLRLWREVSKEEPSFDSLANIIKLDAALTYKLLSLMMTPIYYRGHKIDSIKKALVYLGINETKRWIMLIFLRDISSADNDEFAKTSLIRAIFMEKIIKKLGYNNMSQEAYMLGLLSMIDNILEDDIVSILDTLELSNSIKMALINKEGILYELLECIKEYELSNWEYIDEFNKHYNLNRELISLIYLDSLRYADDMFKIKEDK</sequence>
<dbReference type="PROSITE" id="PS51833">
    <property type="entry name" value="HDOD"/>
    <property type="match status" value="1"/>
</dbReference>
<dbReference type="Pfam" id="PF08668">
    <property type="entry name" value="HDOD"/>
    <property type="match status" value="1"/>
</dbReference>